<protein>
    <recommendedName>
        <fullName evidence="1">Dihydroneopterin aldolase</fullName>
        <shortName evidence="1">DHNA</shortName>
        <ecNumber evidence="1">4.1.2.25</ecNumber>
    </recommendedName>
    <alternativeName>
        <fullName evidence="1">7,8-dihydroneopterin aldolase</fullName>
    </alternativeName>
</protein>
<sequence length="113" mass="12873">MKDVVNEEKIACFEAGIKLGALFHQFVGAPVSLENARILEMAMESCMRLQPFVVSAEVKIDRERLKEMVSSFGYISLSGELIRARVTVKVGETLARAELYWDDEKKYPMMRLI</sequence>
<dbReference type="KEGG" id="ast:Asulf_02000"/>
<dbReference type="STRING" id="387631.Asulf_02000"/>
<dbReference type="GO" id="GO:0004150">
    <property type="term" value="F:dihydroneopterin aldolase activity"/>
    <property type="evidence" value="ECO:0007669"/>
    <property type="project" value="UniProtKB-UniRule"/>
</dbReference>
<keyword evidence="1" id="KW-0456">Lyase</keyword>
<accession>N0BNQ9</accession>
<reference evidence="3 4" key="1">
    <citation type="journal article" date="2013" name="Genome Announc.">
        <title>Complete Genome Sequence of the Thermophilic and Facultatively Chemolithoautotrophic Sulfate Reducer Archaeoglobus sulfaticallidus Strain PM70-1T.</title>
        <authorList>
            <person name="Stokke R."/>
            <person name="Hocking W.P."/>
            <person name="Steinsbu B.O."/>
            <person name="Steen I.H."/>
        </authorList>
    </citation>
    <scope>NUCLEOTIDE SEQUENCE [LARGE SCALE GENOMIC DNA]</scope>
    <source>
        <strain evidence="3">PM70-1</strain>
    </source>
</reference>
<dbReference type="Pfam" id="PF04038">
    <property type="entry name" value="DHNA"/>
    <property type="match status" value="1"/>
</dbReference>
<organism evidence="3 4">
    <name type="scientific">Archaeoglobus sulfaticallidus PM70-1</name>
    <dbReference type="NCBI Taxonomy" id="387631"/>
    <lineage>
        <taxon>Archaea</taxon>
        <taxon>Methanobacteriati</taxon>
        <taxon>Methanobacteriota</taxon>
        <taxon>Archaeoglobi</taxon>
        <taxon>Archaeoglobales</taxon>
        <taxon>Archaeoglobaceae</taxon>
        <taxon>Archaeoglobus</taxon>
    </lineage>
</organism>
<feature type="domain" description="Dihydroneopterin aldolase MtpD C-terminal" evidence="2">
    <location>
        <begin position="7"/>
        <end position="112"/>
    </location>
</feature>
<dbReference type="InterPro" id="IPR007181">
    <property type="entry name" value="MtpD_C"/>
</dbReference>
<evidence type="ECO:0000259" key="2">
    <source>
        <dbReference type="Pfam" id="PF04038"/>
    </source>
</evidence>
<evidence type="ECO:0000256" key="1">
    <source>
        <dbReference type="HAMAP-Rule" id="MF_02130"/>
    </source>
</evidence>
<dbReference type="InterPro" id="IPR036839">
    <property type="entry name" value="MptD_sf"/>
</dbReference>
<dbReference type="Proteomes" id="UP000013307">
    <property type="component" value="Chromosome"/>
</dbReference>
<comment type="pathway">
    <text evidence="1">Cofactor biosynthesis; 5,6,7,8-tetrahydromethanopterin biosynthesis.</text>
</comment>
<comment type="function">
    <text evidence="1">Catalyzes the conversion of 7,8-dihydroneopterin (H2Neo) to 6-hydroxymethyl-7,8-dihydropterin (6-HMD).</text>
</comment>
<dbReference type="HOGENOM" id="CLU_149105_1_0_2"/>
<dbReference type="EMBL" id="CP005290">
    <property type="protein sequence ID" value="AGK61965.1"/>
    <property type="molecule type" value="Genomic_DNA"/>
</dbReference>
<evidence type="ECO:0000313" key="3">
    <source>
        <dbReference type="EMBL" id="AGK61965.1"/>
    </source>
</evidence>
<feature type="binding site" evidence="1">
    <location>
        <position position="110"/>
    </location>
    <ligand>
        <name>substrate</name>
    </ligand>
</feature>
<dbReference type="SUPFAM" id="SSF143560">
    <property type="entry name" value="MK0786-like"/>
    <property type="match status" value="1"/>
</dbReference>
<dbReference type="UniPathway" id="UPA00065"/>
<gene>
    <name evidence="1" type="primary">mptD</name>
    <name evidence="3" type="ORF">Asulf_02000</name>
</gene>
<feature type="binding site" evidence="1">
    <location>
        <position position="14"/>
    </location>
    <ligand>
        <name>substrate</name>
    </ligand>
</feature>
<dbReference type="AlphaFoldDB" id="N0BNQ9"/>
<keyword evidence="4" id="KW-1185">Reference proteome</keyword>
<comment type="catalytic activity">
    <reaction evidence="1">
        <text>7,8-dihydroneopterin = 6-hydroxymethyl-7,8-dihydropterin + glycolaldehyde</text>
        <dbReference type="Rhea" id="RHEA:10540"/>
        <dbReference type="ChEBI" id="CHEBI:17001"/>
        <dbReference type="ChEBI" id="CHEBI:17071"/>
        <dbReference type="ChEBI" id="CHEBI:44841"/>
        <dbReference type="EC" id="4.1.2.25"/>
    </reaction>
</comment>
<dbReference type="HAMAP" id="MF_02130">
    <property type="entry name" value="DHNA_arch"/>
    <property type="match status" value="1"/>
</dbReference>
<dbReference type="Gene3D" id="3.30.1300.20">
    <property type="entry name" value="7,8-dihydroneopterin aldolase (MptD)"/>
    <property type="match status" value="1"/>
</dbReference>
<comment type="subunit">
    <text evidence="1">Homotetramer.</text>
</comment>
<name>N0BNQ9_9EURY</name>
<dbReference type="EC" id="4.1.2.25" evidence="1"/>
<evidence type="ECO:0000313" key="4">
    <source>
        <dbReference type="Proteomes" id="UP000013307"/>
    </source>
</evidence>
<dbReference type="eggNOG" id="arCOG04705">
    <property type="taxonomic scope" value="Archaea"/>
</dbReference>
<dbReference type="InterPro" id="IPR027508">
    <property type="entry name" value="DHN_aldolase_MptD"/>
</dbReference>
<comment type="similarity">
    <text evidence="1">Belongs to the archaeal dihydroneopterin aldolase family.</text>
</comment>
<dbReference type="GO" id="GO:2001118">
    <property type="term" value="P:tetrahydromethanopterin biosynthetic process"/>
    <property type="evidence" value="ECO:0007669"/>
    <property type="project" value="UniProtKB-UniRule"/>
</dbReference>
<proteinExistence type="inferred from homology"/>